<feature type="transmembrane region" description="Helical" evidence="1">
    <location>
        <begin position="266"/>
        <end position="289"/>
    </location>
</feature>
<feature type="transmembrane region" description="Helical" evidence="1">
    <location>
        <begin position="296"/>
        <end position="317"/>
    </location>
</feature>
<gene>
    <name evidence="2" type="ORF">B7O98_01650</name>
</gene>
<feature type="transmembrane region" description="Helical" evidence="1">
    <location>
        <begin position="166"/>
        <end position="186"/>
    </location>
</feature>
<evidence type="ECO:0000313" key="3">
    <source>
        <dbReference type="Proteomes" id="UP000244093"/>
    </source>
</evidence>
<comment type="caution">
    <text evidence="2">The sequence shown here is derived from an EMBL/GenBank/DDBJ whole genome shotgun (WGS) entry which is preliminary data.</text>
</comment>
<proteinExistence type="predicted"/>
<evidence type="ECO:0000313" key="2">
    <source>
        <dbReference type="EMBL" id="PUA33168.1"/>
    </source>
</evidence>
<protein>
    <submittedName>
        <fullName evidence="2">Uncharacterized protein</fullName>
    </submittedName>
</protein>
<keyword evidence="1" id="KW-0472">Membrane</keyword>
<accession>A0A2R7Y6L3</accession>
<name>A0A2R7Y6L3_9CREN</name>
<keyword evidence="1" id="KW-1133">Transmembrane helix</keyword>
<organism evidence="2 3">
    <name type="scientific">Zestosphaera tikiterensis</name>
    <dbReference type="NCBI Taxonomy" id="1973259"/>
    <lineage>
        <taxon>Archaea</taxon>
        <taxon>Thermoproteota</taxon>
        <taxon>Thermoprotei</taxon>
        <taxon>Desulfurococcales</taxon>
        <taxon>Desulfurococcaceae</taxon>
        <taxon>Zestosphaera</taxon>
    </lineage>
</organism>
<dbReference type="EMBL" id="NBVN01000002">
    <property type="protein sequence ID" value="PUA33168.1"/>
    <property type="molecule type" value="Genomic_DNA"/>
</dbReference>
<dbReference type="AlphaFoldDB" id="A0A2R7Y6L3"/>
<evidence type="ECO:0000256" key="1">
    <source>
        <dbReference type="SAM" id="Phobius"/>
    </source>
</evidence>
<feature type="transmembrane region" description="Helical" evidence="1">
    <location>
        <begin position="229"/>
        <end position="246"/>
    </location>
</feature>
<keyword evidence="1" id="KW-0812">Transmembrane</keyword>
<sequence length="321" mass="36554">MAFSEISDFVKGFPTSASEEKLVNDFLNHPDVKRGLAGLTGSTGALEIKINKDPRFKNLRQYIPQIIDVIRHASAEYAPQRVYQDIERPPLWRIEYEEREAGKIDVREVTHHTSYKKSYAERSSKETNMDSGKAYTVPVLHLDETRGEEKGRRHLSLRINTSKTSLVLYVLMLLINAYVFIEIPWVSYYGKQYRIGTLEITEVRATYTGWDMTRFFIELWRLFNVRPPIFMVYFIGLLIAVIALVVKSPALSTISGLAMLIGWNDFYTSATLLYKLYLQLVGLLGLISIESAELEVGATLGGILSLLQLVIGTYLIYKASH</sequence>
<reference evidence="2 3" key="1">
    <citation type="journal article" date="2018" name="Syst. Appl. Microbiol.">
        <title>A new symbiotic nanoarchaeote (Candidatus Nanoclepta minutus) and its host (Zestosphaera tikiterensis gen. nov., sp. nov.) from a New Zealand hot spring.</title>
        <authorList>
            <person name="St John E."/>
            <person name="Liu Y."/>
            <person name="Podar M."/>
            <person name="Stott M.B."/>
            <person name="Meneghin J."/>
            <person name="Chen Z."/>
            <person name="Lagutin K."/>
            <person name="Mitchell K."/>
            <person name="Reysenbach A.L."/>
        </authorList>
    </citation>
    <scope>NUCLEOTIDE SEQUENCE [LARGE SCALE GENOMIC DNA]</scope>
    <source>
        <strain evidence="2">NZ3</strain>
    </source>
</reference>
<dbReference type="Proteomes" id="UP000244093">
    <property type="component" value="Unassembled WGS sequence"/>
</dbReference>